<feature type="domain" description="CENP-V/GFA" evidence="4">
    <location>
        <begin position="3"/>
        <end position="114"/>
    </location>
</feature>
<dbReference type="InterPro" id="IPR011057">
    <property type="entry name" value="Mss4-like_sf"/>
</dbReference>
<accession>A0ABY9YHR4</accession>
<dbReference type="PROSITE" id="PS51891">
    <property type="entry name" value="CENP_V_GFA"/>
    <property type="match status" value="1"/>
</dbReference>
<dbReference type="SUPFAM" id="SSF51316">
    <property type="entry name" value="Mss4-like"/>
    <property type="match status" value="1"/>
</dbReference>
<dbReference type="RefSeq" id="WP_102946706.1">
    <property type="nucleotide sequence ID" value="NZ_CP115543.1"/>
</dbReference>
<evidence type="ECO:0000313" key="5">
    <source>
        <dbReference type="EMBL" id="WNH49913.1"/>
    </source>
</evidence>
<dbReference type="Pfam" id="PF04828">
    <property type="entry name" value="GFA"/>
    <property type="match status" value="1"/>
</dbReference>
<reference evidence="5 6" key="1">
    <citation type="submission" date="2022-12" db="EMBL/GenBank/DDBJ databases">
        <title>Two new species, Stenotrophomonas aracearum and Stenotrophomonas oahuensis, isolated from Anthurium (Araceae family) in Hawaii.</title>
        <authorList>
            <person name="Chunag S.C."/>
            <person name="Dobhal S."/>
            <person name="Alvarez A."/>
            <person name="Arif M."/>
        </authorList>
    </citation>
    <scope>NUCLEOTIDE SEQUENCE [LARGE SCALE GENOMIC DNA]</scope>
    <source>
        <strain evidence="5 6">A5588</strain>
    </source>
</reference>
<dbReference type="Proteomes" id="UP001305421">
    <property type="component" value="Chromosome"/>
</dbReference>
<evidence type="ECO:0000256" key="3">
    <source>
        <dbReference type="ARBA" id="ARBA00022833"/>
    </source>
</evidence>
<name>A0ABY9YHR4_9GAMM</name>
<comment type="similarity">
    <text evidence="1">Belongs to the Gfa family.</text>
</comment>
<keyword evidence="2" id="KW-0479">Metal-binding</keyword>
<dbReference type="InterPro" id="IPR006913">
    <property type="entry name" value="CENP-V/GFA"/>
</dbReference>
<keyword evidence="6" id="KW-1185">Reference proteome</keyword>
<evidence type="ECO:0000256" key="1">
    <source>
        <dbReference type="ARBA" id="ARBA00005495"/>
    </source>
</evidence>
<proteinExistence type="inferred from homology"/>
<organism evidence="5 6">
    <name type="scientific">Stenotrophomonas aracearum</name>
    <dbReference type="NCBI Taxonomy" id="3003272"/>
    <lineage>
        <taxon>Bacteria</taxon>
        <taxon>Pseudomonadati</taxon>
        <taxon>Pseudomonadota</taxon>
        <taxon>Gammaproteobacteria</taxon>
        <taxon>Lysobacterales</taxon>
        <taxon>Lysobacteraceae</taxon>
        <taxon>Stenotrophomonas</taxon>
    </lineage>
</organism>
<gene>
    <name evidence="5" type="ORF">PDM28_06295</name>
</gene>
<dbReference type="EMBL" id="CP115543">
    <property type="protein sequence ID" value="WNH49913.1"/>
    <property type="molecule type" value="Genomic_DNA"/>
</dbReference>
<dbReference type="Gene3D" id="2.170.150.70">
    <property type="match status" value="1"/>
</dbReference>
<keyword evidence="3" id="KW-0862">Zinc</keyword>
<dbReference type="PANTHER" id="PTHR28620:SF1">
    <property type="entry name" value="CENP-V_GFA DOMAIN-CONTAINING PROTEIN"/>
    <property type="match status" value="1"/>
</dbReference>
<evidence type="ECO:0000256" key="2">
    <source>
        <dbReference type="ARBA" id="ARBA00022723"/>
    </source>
</evidence>
<dbReference type="PANTHER" id="PTHR28620">
    <property type="entry name" value="CENTROMERE PROTEIN V"/>
    <property type="match status" value="1"/>
</dbReference>
<protein>
    <submittedName>
        <fullName evidence="5">GFA family protein</fullName>
    </submittedName>
</protein>
<dbReference type="InterPro" id="IPR052355">
    <property type="entry name" value="CENP-V-like"/>
</dbReference>
<evidence type="ECO:0000313" key="6">
    <source>
        <dbReference type="Proteomes" id="UP001305421"/>
    </source>
</evidence>
<sequence>MQYQGGCHCGNIAFTLEAAEPITEAMDCNCSLCRKRGGLLWFGPRAALTLTTDPAAVSTYQFNQRHLEHHFCATCGIAPFSEGIDPRSNQPMAAVNVRCLPEVDLAGLRITQYDGAKV</sequence>
<evidence type="ECO:0000259" key="4">
    <source>
        <dbReference type="PROSITE" id="PS51891"/>
    </source>
</evidence>